<dbReference type="Gene3D" id="1.10.10.2840">
    <property type="entry name" value="PucR C-terminal helix-turn-helix domain"/>
    <property type="match status" value="1"/>
</dbReference>
<name>A0A1H5YZ09_9ACTN</name>
<comment type="similarity">
    <text evidence="1">Belongs to the CdaR family.</text>
</comment>
<keyword evidence="6" id="KW-1185">Reference proteome</keyword>
<evidence type="ECO:0000259" key="4">
    <source>
        <dbReference type="Pfam" id="PF17853"/>
    </source>
</evidence>
<dbReference type="PANTHER" id="PTHR33744:SF1">
    <property type="entry name" value="DNA-BINDING TRANSCRIPTIONAL ACTIVATOR ADER"/>
    <property type="match status" value="1"/>
</dbReference>
<evidence type="ECO:0000259" key="3">
    <source>
        <dbReference type="Pfam" id="PF13556"/>
    </source>
</evidence>
<dbReference type="Pfam" id="PF13556">
    <property type="entry name" value="HTH_30"/>
    <property type="match status" value="1"/>
</dbReference>
<feature type="compositionally biased region" description="Gly residues" evidence="2">
    <location>
        <begin position="10"/>
        <end position="23"/>
    </location>
</feature>
<feature type="domain" description="PucR C-terminal helix-turn-helix" evidence="3">
    <location>
        <begin position="318"/>
        <end position="373"/>
    </location>
</feature>
<dbReference type="AlphaFoldDB" id="A0A1H5YZ09"/>
<dbReference type="InterPro" id="IPR042070">
    <property type="entry name" value="PucR_C-HTH_sf"/>
</dbReference>
<proteinExistence type="inferred from homology"/>
<dbReference type="InterPro" id="IPR025736">
    <property type="entry name" value="PucR_C-HTH_dom"/>
</dbReference>
<dbReference type="PANTHER" id="PTHR33744">
    <property type="entry name" value="CARBOHYDRATE DIACID REGULATOR"/>
    <property type="match status" value="1"/>
</dbReference>
<accession>A0A1H5YZ09</accession>
<protein>
    <submittedName>
        <fullName evidence="5">Transcriptional regulator, CdaR family</fullName>
    </submittedName>
</protein>
<dbReference type="InterPro" id="IPR041522">
    <property type="entry name" value="CdaR_GGDEF"/>
</dbReference>
<gene>
    <name evidence="5" type="ORF">SAMN05216223_104221</name>
</gene>
<evidence type="ECO:0000256" key="2">
    <source>
        <dbReference type="SAM" id="MobiDB-lite"/>
    </source>
</evidence>
<dbReference type="InterPro" id="IPR051448">
    <property type="entry name" value="CdaR-like_regulators"/>
</dbReference>
<dbReference type="OrthoDB" id="5241664at2"/>
<feature type="domain" description="CdaR GGDEF-like" evidence="4">
    <location>
        <begin position="152"/>
        <end position="267"/>
    </location>
</feature>
<dbReference type="EMBL" id="FNVU01000004">
    <property type="protein sequence ID" value="SEG29238.1"/>
    <property type="molecule type" value="Genomic_DNA"/>
</dbReference>
<dbReference type="Proteomes" id="UP000236754">
    <property type="component" value="Unassembled WGS sequence"/>
</dbReference>
<evidence type="ECO:0000313" key="5">
    <source>
        <dbReference type="EMBL" id="SEG29238.1"/>
    </source>
</evidence>
<dbReference type="Pfam" id="PF17853">
    <property type="entry name" value="GGDEF_2"/>
    <property type="match status" value="1"/>
</dbReference>
<reference evidence="5 6" key="1">
    <citation type="submission" date="2016-10" db="EMBL/GenBank/DDBJ databases">
        <authorList>
            <person name="de Groot N.N."/>
        </authorList>
    </citation>
    <scope>NUCLEOTIDE SEQUENCE [LARGE SCALE GENOMIC DNA]</scope>
    <source>
        <strain evidence="5 6">CGMCC 4.2023</strain>
    </source>
</reference>
<feature type="region of interest" description="Disordered" evidence="2">
    <location>
        <begin position="1"/>
        <end position="29"/>
    </location>
</feature>
<evidence type="ECO:0000256" key="1">
    <source>
        <dbReference type="ARBA" id="ARBA00006754"/>
    </source>
</evidence>
<organism evidence="5 6">
    <name type="scientific">Actinacidiphila yanglinensis</name>
    <dbReference type="NCBI Taxonomy" id="310779"/>
    <lineage>
        <taxon>Bacteria</taxon>
        <taxon>Bacillati</taxon>
        <taxon>Actinomycetota</taxon>
        <taxon>Actinomycetes</taxon>
        <taxon>Kitasatosporales</taxon>
        <taxon>Streptomycetaceae</taxon>
        <taxon>Actinacidiphila</taxon>
    </lineage>
</organism>
<sequence>MRGQDAADGTGSGSGRPGHTGGHSGHRREAVPPEFVAGFAETLAEISRSCRTLTRTERESRRVLGEHAADSGLSLRDLTAVHLATARRAWSHLPGVAAARDAAELRQVGSAVLAALEIGIDALAEGHARAQRHAVRRAEEARRAFVDDLLYGRSDPGRIAEQAEGFGLRLADRHLVAVAAPAAGDTYHETHPLLHRIERELAGRFGDHDLLVAPKDGRIVCVAPTEQRPALDAFVKLAAAGRVALSRPHSGAVGVVRSYEEALSTLDLAARLGLEAPVLNAVDLLVFPVLMRDRAAMADLVRTVLGPLAQARGGARPLVETISTYAASDYVNAEAARRLDLSVRALSYRLERIAALTGFDPDDALQRYTLETAALGARLLDWPAREI</sequence>
<evidence type="ECO:0000313" key="6">
    <source>
        <dbReference type="Proteomes" id="UP000236754"/>
    </source>
</evidence>